<evidence type="ECO:0000256" key="4">
    <source>
        <dbReference type="ARBA" id="ARBA00023163"/>
    </source>
</evidence>
<dbReference type="CDD" id="cd04516">
    <property type="entry name" value="TBP_eukaryotes"/>
    <property type="match status" value="1"/>
</dbReference>
<evidence type="ECO:0000313" key="7">
    <source>
        <dbReference type="EMBL" id="CAE0297929.1"/>
    </source>
</evidence>
<dbReference type="InterPro" id="IPR012295">
    <property type="entry name" value="TBP_dom_sf"/>
</dbReference>
<dbReference type="EMBL" id="HBIC01052318">
    <property type="protein sequence ID" value="CAE0297929.1"/>
    <property type="molecule type" value="Transcribed_RNA"/>
</dbReference>
<proteinExistence type="inferred from homology"/>
<feature type="compositionally biased region" description="Acidic residues" evidence="6">
    <location>
        <begin position="37"/>
        <end position="48"/>
    </location>
</feature>
<reference evidence="7" key="1">
    <citation type="submission" date="2021-01" db="EMBL/GenBank/DDBJ databases">
        <authorList>
            <person name="Corre E."/>
            <person name="Pelletier E."/>
            <person name="Niang G."/>
            <person name="Scheremetjew M."/>
            <person name="Finn R."/>
            <person name="Kale V."/>
            <person name="Holt S."/>
            <person name="Cochrane G."/>
            <person name="Meng A."/>
            <person name="Brown T."/>
            <person name="Cohen L."/>
        </authorList>
    </citation>
    <scope>NUCLEOTIDE SEQUENCE</scope>
    <source>
        <strain evidence="7">CCAP 955/1</strain>
    </source>
</reference>
<organism evidence="7">
    <name type="scientific">Spumella elongata</name>
    <dbReference type="NCBI Taxonomy" id="89044"/>
    <lineage>
        <taxon>Eukaryota</taxon>
        <taxon>Sar</taxon>
        <taxon>Stramenopiles</taxon>
        <taxon>Ochrophyta</taxon>
        <taxon>Chrysophyceae</taxon>
        <taxon>Chromulinales</taxon>
        <taxon>Chromulinaceae</taxon>
        <taxon>Spumella</taxon>
    </lineage>
</organism>
<dbReference type="InterPro" id="IPR030491">
    <property type="entry name" value="TBP_CS"/>
</dbReference>
<dbReference type="AlphaFoldDB" id="A0A7S3MDB9"/>
<protein>
    <recommendedName>
        <fullName evidence="8">TATA-box-binding protein</fullName>
    </recommendedName>
</protein>
<dbReference type="InterPro" id="IPR033710">
    <property type="entry name" value="TBP_eukaryotic"/>
</dbReference>
<evidence type="ECO:0000256" key="3">
    <source>
        <dbReference type="ARBA" id="ARBA00023125"/>
    </source>
</evidence>
<dbReference type="HAMAP" id="MF_00408">
    <property type="entry name" value="TATA_bind_prot_arch"/>
    <property type="match status" value="1"/>
</dbReference>
<dbReference type="PROSITE" id="PS00351">
    <property type="entry name" value="TFIID"/>
    <property type="match status" value="1"/>
</dbReference>
<name>A0A7S3MDB9_9STRA</name>
<evidence type="ECO:0000256" key="5">
    <source>
        <dbReference type="ARBA" id="ARBA00023242"/>
    </source>
</evidence>
<dbReference type="FunFam" id="3.30.310.10:FF:000001">
    <property type="entry name" value="TATA-box-binding protein 2"/>
    <property type="match status" value="1"/>
</dbReference>
<dbReference type="GO" id="GO:0003677">
    <property type="term" value="F:DNA binding"/>
    <property type="evidence" value="ECO:0007669"/>
    <property type="project" value="UniProtKB-KW"/>
</dbReference>
<dbReference type="PRINTS" id="PR00686">
    <property type="entry name" value="TIFACTORIID"/>
</dbReference>
<keyword evidence="5" id="KW-0539">Nucleus</keyword>
<evidence type="ECO:0000256" key="2">
    <source>
        <dbReference type="ARBA" id="ARBA00005560"/>
    </source>
</evidence>
<evidence type="ECO:0000256" key="6">
    <source>
        <dbReference type="SAM" id="MobiDB-lite"/>
    </source>
</evidence>
<dbReference type="InterPro" id="IPR000814">
    <property type="entry name" value="TBP"/>
</dbReference>
<dbReference type="GO" id="GO:0005634">
    <property type="term" value="C:nucleus"/>
    <property type="evidence" value="ECO:0007669"/>
    <property type="project" value="UniProtKB-SubCell"/>
</dbReference>
<feature type="region of interest" description="Disordered" evidence="6">
    <location>
        <begin position="27"/>
        <end position="48"/>
    </location>
</feature>
<sequence>MICRFCTEVALLVQKISNRFNIAELSSMQAEPQPEATNEEQYLEEEEDGKDTIQIRLQNIVATVNLGCQLDLDKITQTARNAEYNPKRFQAVIMRIREPRTTALIFGSGKMIVTGAKSLEDSTNAAKKYTAIIQKVGFPARFNDFKVQNMTATCDVGFPIRLEGFIYAHSANATYEPELFPGLVYRMADPKVVLLIFVSGKVVVTGAKTAEALGMAIENIFDHLLEFRKKNLVVSST</sequence>
<dbReference type="SUPFAM" id="SSF55945">
    <property type="entry name" value="TATA-box binding protein-like"/>
    <property type="match status" value="2"/>
</dbReference>
<gene>
    <name evidence="7" type="ORF">SELO1098_LOCUS26783</name>
</gene>
<evidence type="ECO:0000256" key="1">
    <source>
        <dbReference type="ARBA" id="ARBA00004123"/>
    </source>
</evidence>
<comment type="similarity">
    <text evidence="2">Belongs to the TBP family.</text>
</comment>
<dbReference type="Gene3D" id="3.30.310.10">
    <property type="entry name" value="TATA-Binding Protein"/>
    <property type="match status" value="2"/>
</dbReference>
<evidence type="ECO:0008006" key="8">
    <source>
        <dbReference type="Google" id="ProtNLM"/>
    </source>
</evidence>
<keyword evidence="4" id="KW-0804">Transcription</keyword>
<dbReference type="GO" id="GO:0006352">
    <property type="term" value="P:DNA-templated transcription initiation"/>
    <property type="evidence" value="ECO:0007669"/>
    <property type="project" value="InterPro"/>
</dbReference>
<dbReference type="Pfam" id="PF00352">
    <property type="entry name" value="TBP"/>
    <property type="match status" value="2"/>
</dbReference>
<feature type="compositionally biased region" description="Polar residues" evidence="6">
    <location>
        <begin position="27"/>
        <end position="36"/>
    </location>
</feature>
<accession>A0A7S3MDB9</accession>
<keyword evidence="3" id="KW-0238">DNA-binding</keyword>
<dbReference type="PANTHER" id="PTHR10126">
    <property type="entry name" value="TATA-BOX BINDING PROTEIN"/>
    <property type="match status" value="1"/>
</dbReference>
<comment type="subcellular location">
    <subcellularLocation>
        <location evidence="1">Nucleus</location>
    </subcellularLocation>
</comment>